<evidence type="ECO:0000259" key="4">
    <source>
        <dbReference type="PROSITE" id="PS50949"/>
    </source>
</evidence>
<dbReference type="CDD" id="cd07377">
    <property type="entry name" value="WHTH_GntR"/>
    <property type="match status" value="1"/>
</dbReference>
<dbReference type="GO" id="GO:0003700">
    <property type="term" value="F:DNA-binding transcription factor activity"/>
    <property type="evidence" value="ECO:0007669"/>
    <property type="project" value="InterPro"/>
</dbReference>
<feature type="domain" description="HTH gntR-type" evidence="4">
    <location>
        <begin position="12"/>
        <end position="80"/>
    </location>
</feature>
<dbReference type="AlphaFoldDB" id="A0A1F5VU16"/>
<keyword evidence="3" id="KW-0804">Transcription</keyword>
<keyword evidence="2" id="KW-0238">DNA-binding</keyword>
<dbReference type="Pfam" id="PF00392">
    <property type="entry name" value="GntR"/>
    <property type="match status" value="1"/>
</dbReference>
<evidence type="ECO:0000313" key="6">
    <source>
        <dbReference type="Proteomes" id="UP000178943"/>
    </source>
</evidence>
<dbReference type="InterPro" id="IPR036388">
    <property type="entry name" value="WH-like_DNA-bd_sf"/>
</dbReference>
<dbReference type="InterPro" id="IPR000524">
    <property type="entry name" value="Tscrpt_reg_HTH_GntR"/>
</dbReference>
<dbReference type="GO" id="GO:0003677">
    <property type="term" value="F:DNA binding"/>
    <property type="evidence" value="ECO:0007669"/>
    <property type="project" value="UniProtKB-KW"/>
</dbReference>
<name>A0A1F5VU16_9BACT</name>
<keyword evidence="1" id="KW-0805">Transcription regulation</keyword>
<comment type="caution">
    <text evidence="5">The sequence shown here is derived from an EMBL/GenBank/DDBJ whole genome shotgun (WGS) entry which is preliminary data.</text>
</comment>
<dbReference type="Proteomes" id="UP000178943">
    <property type="component" value="Unassembled WGS sequence"/>
</dbReference>
<dbReference type="InterPro" id="IPR036390">
    <property type="entry name" value="WH_DNA-bd_sf"/>
</dbReference>
<dbReference type="SMART" id="SM00345">
    <property type="entry name" value="HTH_GNTR"/>
    <property type="match status" value="1"/>
</dbReference>
<sequence>MTRFDIDTKSAVPAYQQVMQAIKLEIMSGRLKNGDQLPSIRDLAKLLKLNPNTVAKAYYNLEAEGFIESRIGSGNWVKFQPAKQDTLRRAMLETELKNFLEKAVSLGFNIEDIKQLLERFINDE</sequence>
<dbReference type="PANTHER" id="PTHR38445">
    <property type="entry name" value="HTH-TYPE TRANSCRIPTIONAL REPRESSOR YTRA"/>
    <property type="match status" value="1"/>
</dbReference>
<dbReference type="SUPFAM" id="SSF46785">
    <property type="entry name" value="Winged helix' DNA-binding domain"/>
    <property type="match status" value="1"/>
</dbReference>
<proteinExistence type="predicted"/>
<dbReference type="EMBL" id="MFGW01000083">
    <property type="protein sequence ID" value="OGF66823.1"/>
    <property type="molecule type" value="Genomic_DNA"/>
</dbReference>
<evidence type="ECO:0000256" key="1">
    <source>
        <dbReference type="ARBA" id="ARBA00023015"/>
    </source>
</evidence>
<dbReference type="PANTHER" id="PTHR38445:SF9">
    <property type="entry name" value="HTH-TYPE TRANSCRIPTIONAL REPRESSOR YTRA"/>
    <property type="match status" value="1"/>
</dbReference>
<evidence type="ECO:0000256" key="3">
    <source>
        <dbReference type="ARBA" id="ARBA00023163"/>
    </source>
</evidence>
<accession>A0A1F5VU16</accession>
<dbReference type="Gene3D" id="1.10.10.10">
    <property type="entry name" value="Winged helix-like DNA-binding domain superfamily/Winged helix DNA-binding domain"/>
    <property type="match status" value="1"/>
</dbReference>
<protein>
    <recommendedName>
        <fullName evidence="4">HTH gntR-type domain-containing protein</fullName>
    </recommendedName>
</protein>
<evidence type="ECO:0000313" key="5">
    <source>
        <dbReference type="EMBL" id="OGF66823.1"/>
    </source>
</evidence>
<gene>
    <name evidence="5" type="ORF">A2Y62_10590</name>
</gene>
<evidence type="ECO:0000256" key="2">
    <source>
        <dbReference type="ARBA" id="ARBA00023125"/>
    </source>
</evidence>
<dbReference type="PROSITE" id="PS50949">
    <property type="entry name" value="HTH_GNTR"/>
    <property type="match status" value="1"/>
</dbReference>
<organism evidence="5 6">
    <name type="scientific">Candidatus Fischerbacteria bacterium RBG_13_37_8</name>
    <dbReference type="NCBI Taxonomy" id="1817863"/>
    <lineage>
        <taxon>Bacteria</taxon>
        <taxon>Candidatus Fischeribacteriota</taxon>
    </lineage>
</organism>
<reference evidence="5 6" key="1">
    <citation type="journal article" date="2016" name="Nat. Commun.">
        <title>Thousands of microbial genomes shed light on interconnected biogeochemical processes in an aquifer system.</title>
        <authorList>
            <person name="Anantharaman K."/>
            <person name="Brown C.T."/>
            <person name="Hug L.A."/>
            <person name="Sharon I."/>
            <person name="Castelle C.J."/>
            <person name="Probst A.J."/>
            <person name="Thomas B.C."/>
            <person name="Singh A."/>
            <person name="Wilkins M.J."/>
            <person name="Karaoz U."/>
            <person name="Brodie E.L."/>
            <person name="Williams K.H."/>
            <person name="Hubbard S.S."/>
            <person name="Banfield J.F."/>
        </authorList>
    </citation>
    <scope>NUCLEOTIDE SEQUENCE [LARGE SCALE GENOMIC DNA]</scope>
</reference>